<organism evidence="6">
    <name type="scientific">Solanum lycopersicum</name>
    <name type="common">Tomato</name>
    <name type="synonym">Lycopersicon esculentum</name>
    <dbReference type="NCBI Taxonomy" id="4081"/>
    <lineage>
        <taxon>Eukaryota</taxon>
        <taxon>Viridiplantae</taxon>
        <taxon>Streptophyta</taxon>
        <taxon>Embryophyta</taxon>
        <taxon>Tracheophyta</taxon>
        <taxon>Spermatophyta</taxon>
        <taxon>Magnoliopsida</taxon>
        <taxon>eudicotyledons</taxon>
        <taxon>Gunneridae</taxon>
        <taxon>Pentapetalae</taxon>
        <taxon>asterids</taxon>
        <taxon>lamiids</taxon>
        <taxon>Solanales</taxon>
        <taxon>Solanaceae</taxon>
        <taxon>Solanoideae</taxon>
        <taxon>Solaneae</taxon>
        <taxon>Solanum</taxon>
        <taxon>Solanum subgen. Lycopersicon</taxon>
    </lineage>
</organism>
<dbReference type="InterPro" id="IPR009651">
    <property type="entry name" value="Met_g_lyase_put"/>
</dbReference>
<dbReference type="Gene3D" id="3.90.1150.60">
    <property type="entry name" value="Methioning gamme-lyase, C-terminal domain"/>
    <property type="match status" value="2"/>
</dbReference>
<dbReference type="Proteomes" id="UP000004994">
    <property type="component" value="Chromosome 7"/>
</dbReference>
<protein>
    <submittedName>
        <fullName evidence="6">Uncharacterized protein</fullName>
    </submittedName>
</protein>
<feature type="transmembrane region" description="Helical" evidence="5">
    <location>
        <begin position="489"/>
        <end position="509"/>
    </location>
</feature>
<dbReference type="STRING" id="4081.A0A3Q7HH85"/>
<dbReference type="PANTHER" id="PTHR46658">
    <property type="entry name" value="CYS OR MET METABOLISM PYRIDOXAL-PHOSPHATE-DEPENDENT ENZYME"/>
    <property type="match status" value="1"/>
</dbReference>
<evidence type="ECO:0000313" key="6">
    <source>
        <dbReference type="EnsemblPlants" id="Solyc07g063510.3.1"/>
    </source>
</evidence>
<dbReference type="InterPro" id="IPR015421">
    <property type="entry name" value="PyrdxlP-dep_Trfase_major"/>
</dbReference>
<dbReference type="Pfam" id="PF06838">
    <property type="entry name" value="Met_gamma_lyase"/>
    <property type="match status" value="1"/>
</dbReference>
<feature type="transmembrane region" description="Helical" evidence="5">
    <location>
        <begin position="656"/>
        <end position="682"/>
    </location>
</feature>
<name>A0A3Q7HH85_SOLLC</name>
<evidence type="ECO:0000256" key="2">
    <source>
        <dbReference type="ARBA" id="ARBA00022692"/>
    </source>
</evidence>
<dbReference type="PANTHER" id="PTHR46658:SF1">
    <property type="entry name" value="CYS OR MET METABOLISM PYRIDOXAL-PHOSPHATE-DEPENDENT ENZYME"/>
    <property type="match status" value="1"/>
</dbReference>
<evidence type="ECO:0000313" key="7">
    <source>
        <dbReference type="Proteomes" id="UP000004994"/>
    </source>
</evidence>
<dbReference type="PaxDb" id="4081-Solyc07g063510.2.1"/>
<dbReference type="Pfam" id="PF03619">
    <property type="entry name" value="Solute_trans_a"/>
    <property type="match status" value="1"/>
</dbReference>
<keyword evidence="2 5" id="KW-0812">Transmembrane</keyword>
<evidence type="ECO:0000256" key="5">
    <source>
        <dbReference type="SAM" id="Phobius"/>
    </source>
</evidence>
<dbReference type="Gene3D" id="3.40.640.10">
    <property type="entry name" value="Type I PLP-dependent aspartate aminotransferase-like (Major domain)"/>
    <property type="match status" value="1"/>
</dbReference>
<dbReference type="SMART" id="SM01417">
    <property type="entry name" value="Solute_trans_a"/>
    <property type="match status" value="1"/>
</dbReference>
<keyword evidence="4 5" id="KW-0472">Membrane</keyword>
<dbReference type="InParanoid" id="A0A3Q7HH85"/>
<reference evidence="6" key="2">
    <citation type="submission" date="2019-01" db="UniProtKB">
        <authorList>
            <consortium name="EnsemblPlants"/>
        </authorList>
    </citation>
    <scope>IDENTIFICATION</scope>
    <source>
        <strain evidence="6">cv. Heinz 1706</strain>
    </source>
</reference>
<dbReference type="InterPro" id="IPR015424">
    <property type="entry name" value="PyrdxlP-dep_Trfase"/>
</dbReference>
<comment type="subcellular location">
    <subcellularLocation>
        <location evidence="1">Membrane</location>
        <topology evidence="1">Multi-pass membrane protein</topology>
    </subcellularLocation>
</comment>
<feature type="transmembrane region" description="Helical" evidence="5">
    <location>
        <begin position="619"/>
        <end position="644"/>
    </location>
</feature>
<accession>A0A3Q7HH85</accession>
<dbReference type="Gramene" id="Solyc07g063510.3.1">
    <property type="protein sequence ID" value="Solyc07g063510.3.1"/>
    <property type="gene ID" value="Solyc07g063510.3"/>
</dbReference>
<dbReference type="EnsemblPlants" id="Solyc07g063510.3.1">
    <property type="protein sequence ID" value="Solyc07g063510.3.1"/>
    <property type="gene ID" value="Solyc07g063510.3"/>
</dbReference>
<evidence type="ECO:0000256" key="4">
    <source>
        <dbReference type="ARBA" id="ARBA00023136"/>
    </source>
</evidence>
<reference evidence="6" key="1">
    <citation type="journal article" date="2012" name="Nature">
        <title>The tomato genome sequence provides insights into fleshy fruit evolution.</title>
        <authorList>
            <consortium name="Tomato Genome Consortium"/>
        </authorList>
    </citation>
    <scope>NUCLEOTIDE SEQUENCE [LARGE SCALE GENOMIC DNA]</scope>
    <source>
        <strain evidence="6">cv. Heinz 1706</strain>
    </source>
</reference>
<dbReference type="GO" id="GO:0016020">
    <property type="term" value="C:membrane"/>
    <property type="evidence" value="ECO:0007669"/>
    <property type="project" value="UniProtKB-SubCell"/>
</dbReference>
<dbReference type="InterPro" id="IPR005178">
    <property type="entry name" value="Ostalpha/TMEM184C"/>
</dbReference>
<evidence type="ECO:0000256" key="3">
    <source>
        <dbReference type="ARBA" id="ARBA00022989"/>
    </source>
</evidence>
<keyword evidence="3 5" id="KW-1133">Transmembrane helix</keyword>
<proteinExistence type="predicted"/>
<keyword evidence="7" id="KW-1185">Reference proteome</keyword>
<sequence length="743" mass="81771">MAVLCCATSAYPTHTLRVTSAKAAVRSSSRVSVPQLHHSDSPFVPEVNKAVDSLSKEFREVDNLVARNTARVLRAFQRVKVGSHHFGGSTGYGHEEAGGREALDQAFAEIVGAESAIVRSQFFSGTHAITCALFAFLRPGDELLAIAGAPYDTLEEVIGKRDSGGFGSLKDFGVEYREVPLAEDGGLDWDALKTSIRPHTKCALIQRSCGYSWRRSLSVTEIGRAIDIIKMQNPGCMVMVDNCYGEFVDDIEPPMVGADLIAGSLIKNPGGTIAPCGGYVAGRKKWVEAAAARLSAPGLGVDCGSTPGDIMRTLFQGLFLSPQMVGEAIKGSFLIAEVMAAKGYKVQPLCRIKRHDTVQAVQLGNRENLLSFCEAVQRSSPVSSFIRPVAGATAGYASEVIFADGTFIDGSTSELSCDGPLREPFSVFCQGGTHWTQWGLVLGEIDWLTELYPIIDPKWDGLGTLSASEGIQLVTEHFTSWKKPKEQKAIIIIVLMAPLYAIVSFIGLVDFMGSKPFFTFLESVKECYEAIVMAKFLGLMYTYLNISISKNIVPDEIKGRQIHHSFPMTLFQPHTAHLNHHTLKLLKNWTWQFVVIRPVCSILMIVLQMFGVYPSWVSWTFTIILNISVSLALYSLVVFYHVFAKELAPHKPLAKFLCVKGIVFFVFWQGILLSVLVSLGIIKSHYFWLEVERLQEGMQNELVILEMVFFAILMRHAYSAAPYRAEAVTTTSEDATSGDKKNE</sequence>
<feature type="transmembrane region" description="Helical" evidence="5">
    <location>
        <begin position="594"/>
        <end position="613"/>
    </location>
</feature>
<evidence type="ECO:0000256" key="1">
    <source>
        <dbReference type="ARBA" id="ARBA00004141"/>
    </source>
</evidence>
<dbReference type="AlphaFoldDB" id="A0A3Q7HH85"/>
<dbReference type="SUPFAM" id="SSF53383">
    <property type="entry name" value="PLP-dependent transferases"/>
    <property type="match status" value="1"/>
</dbReference>